<dbReference type="Proteomes" id="UP000271468">
    <property type="component" value="Unassembled WGS sequence"/>
</dbReference>
<dbReference type="Gene3D" id="2.20.25.10">
    <property type="match status" value="1"/>
</dbReference>
<evidence type="ECO:0000256" key="2">
    <source>
        <dbReference type="SAM" id="MobiDB-lite"/>
    </source>
</evidence>
<accession>A0A0P9LV01</accession>
<evidence type="ECO:0000259" key="4">
    <source>
        <dbReference type="Pfam" id="PF08274"/>
    </source>
</evidence>
<evidence type="ECO:0000313" key="6">
    <source>
        <dbReference type="Proteomes" id="UP000271468"/>
    </source>
</evidence>
<dbReference type="PANTHER" id="PTHR30305">
    <property type="entry name" value="PROTEIN YJDM-RELATED"/>
    <property type="match status" value="1"/>
</dbReference>
<feature type="domain" description="Protein YjdM N-terminal" evidence="4">
    <location>
        <begin position="204"/>
        <end position="233"/>
    </location>
</feature>
<feature type="domain" description="Protein YjdM C-terminal" evidence="3">
    <location>
        <begin position="248"/>
        <end position="314"/>
    </location>
</feature>
<feature type="compositionally biased region" description="Basic and acidic residues" evidence="2">
    <location>
        <begin position="45"/>
        <end position="59"/>
    </location>
</feature>
<dbReference type="Gene3D" id="2.30.30.40">
    <property type="entry name" value="SH3 Domains"/>
    <property type="match status" value="1"/>
</dbReference>
<comment type="similarity">
    <text evidence="1">Belongs to the YjdM family.</text>
</comment>
<name>A0A0P9LV01_9PSED</name>
<dbReference type="InterPro" id="IPR004624">
    <property type="entry name" value="YjdM"/>
</dbReference>
<dbReference type="SUPFAM" id="SSF82057">
    <property type="entry name" value="Prokaryotic SH3-related domain"/>
    <property type="match status" value="1"/>
</dbReference>
<sequence length="315" mass="34650">MRWVKRCPGDRQADQHDHEQGRQDAPCTPLVEVDQRKSVVCHLGNDDRGDQIAGDHEKDVDADEATAEEWQTGVKQNDRKHRQRAQAVDLGTIAERGIMRNAHEVCSRSVDGRCRWQQAGGCNKEWLPPARSAGRMWLKSGTGARGNSGKYRLNRLYFLVQVSAFVHSADGSIEPQMSGAHPETGKALYNSWFLPPLDARTTVSLPSCPKCNSEFTYEDGSLLICPECAHEWSADAGGADASDDVKVIKDSTGNVLQDGDTITVIKDLKVKGSSLVVKVGTKVKNIRLVDGDHDIDCKIDGIGAMKLKSEFVRKV</sequence>
<gene>
    <name evidence="5" type="ORF">ALQ65_100271</name>
</gene>
<protein>
    <submittedName>
        <fullName evidence="5">Alkylphosphonate utilization operon protein PhnA</fullName>
    </submittedName>
</protein>
<evidence type="ECO:0000259" key="3">
    <source>
        <dbReference type="Pfam" id="PF03831"/>
    </source>
</evidence>
<reference evidence="5 6" key="1">
    <citation type="submission" date="2018-08" db="EMBL/GenBank/DDBJ databases">
        <title>Recombination of ecologically and evolutionarily significant loci maintains genetic cohesion in the Pseudomonas syringae species complex.</title>
        <authorList>
            <person name="Dillon M."/>
            <person name="Thakur S."/>
            <person name="Almeida R.N.D."/>
            <person name="Weir B.S."/>
            <person name="Guttman D.S."/>
        </authorList>
    </citation>
    <scope>NUCLEOTIDE SEQUENCE [LARGE SCALE GENOMIC DNA]</scope>
    <source>
        <strain evidence="5 6">ICMP 12341</strain>
    </source>
</reference>
<dbReference type="InterPro" id="IPR013988">
    <property type="entry name" value="YjdM_C"/>
</dbReference>
<dbReference type="InterPro" id="IPR013987">
    <property type="entry name" value="YjdM_N"/>
</dbReference>
<organism evidence="5 6">
    <name type="scientific">Pseudomonas syringae pv. coriandricola</name>
    <dbReference type="NCBI Taxonomy" id="264453"/>
    <lineage>
        <taxon>Bacteria</taxon>
        <taxon>Pseudomonadati</taxon>
        <taxon>Pseudomonadota</taxon>
        <taxon>Gammaproteobacteria</taxon>
        <taxon>Pseudomonadales</taxon>
        <taxon>Pseudomonadaceae</taxon>
        <taxon>Pseudomonas</taxon>
    </lineage>
</organism>
<feature type="compositionally biased region" description="Basic and acidic residues" evidence="2">
    <location>
        <begin position="7"/>
        <end position="22"/>
    </location>
</feature>
<dbReference type="FunFam" id="2.30.30.40:FF:000013">
    <property type="entry name" value="Alkylphosphonate utilization protein PhnA"/>
    <property type="match status" value="1"/>
</dbReference>
<dbReference type="Pfam" id="PF03831">
    <property type="entry name" value="YjdM"/>
    <property type="match status" value="1"/>
</dbReference>
<dbReference type="EMBL" id="RBOV01000197">
    <property type="protein sequence ID" value="RMN11385.1"/>
    <property type="molecule type" value="Genomic_DNA"/>
</dbReference>
<feature type="region of interest" description="Disordered" evidence="2">
    <location>
        <begin position="45"/>
        <end position="83"/>
    </location>
</feature>
<evidence type="ECO:0000313" key="5">
    <source>
        <dbReference type="EMBL" id="RMN11385.1"/>
    </source>
</evidence>
<dbReference type="PANTHER" id="PTHR30305:SF3">
    <property type="entry name" value="PROTEIN YJDM"/>
    <property type="match status" value="1"/>
</dbReference>
<dbReference type="Pfam" id="PF08274">
    <property type="entry name" value="Zn_Ribbon_YjdM"/>
    <property type="match status" value="1"/>
</dbReference>
<feature type="region of interest" description="Disordered" evidence="2">
    <location>
        <begin position="1"/>
        <end position="28"/>
    </location>
</feature>
<dbReference type="NCBIfam" id="TIGR00686">
    <property type="entry name" value="phnA"/>
    <property type="match status" value="1"/>
</dbReference>
<evidence type="ECO:0000256" key="1">
    <source>
        <dbReference type="ARBA" id="ARBA00009248"/>
    </source>
</evidence>
<dbReference type="AlphaFoldDB" id="A0A0P9LV01"/>
<dbReference type="SUPFAM" id="SSF57783">
    <property type="entry name" value="Zinc beta-ribbon"/>
    <property type="match status" value="1"/>
</dbReference>
<comment type="caution">
    <text evidence="5">The sequence shown here is derived from an EMBL/GenBank/DDBJ whole genome shotgun (WGS) entry which is preliminary data.</text>
</comment>
<proteinExistence type="inferred from homology"/>